<dbReference type="InterPro" id="IPR041698">
    <property type="entry name" value="Methyltransf_25"/>
</dbReference>
<dbReference type="AlphaFoldDB" id="A0A517E050"/>
<evidence type="ECO:0000259" key="1">
    <source>
        <dbReference type="Pfam" id="PF13649"/>
    </source>
</evidence>
<keyword evidence="2" id="KW-0489">Methyltransferase</keyword>
<evidence type="ECO:0000313" key="2">
    <source>
        <dbReference type="EMBL" id="QDR82984.1"/>
    </source>
</evidence>
<sequence>MAIIEPQFQKVFEWIADSVKKPALFEKDAVLFWDDPYISEQLLAAHLTPEFDGASRTLATIERTVANLTRSTLLKPGDRVLDLGCGPGLYSSSFSQFGIHMTGIDLSKRSIEYAQRKAQEQELRIAYVHGNFFDMNYDGRFDSVLQIYGELCTFPDEERDRLLRMVHKALKKDGLFIFDVSTRELRKREGLKNRWQFSDGGFWHSGKYVVLEQGFDYPEYDTWVDQYTIIQEDGECRKYHMWFHDYSLQTISEVLARHGFKIARRWNGLTGEEYKDGGDWIALAAQKI</sequence>
<dbReference type="InterPro" id="IPR029063">
    <property type="entry name" value="SAM-dependent_MTases_sf"/>
</dbReference>
<dbReference type="Gene3D" id="2.20.25.110">
    <property type="entry name" value="S-adenosyl-L-methionine-dependent methyltransferases"/>
    <property type="match status" value="1"/>
</dbReference>
<name>A0A517E050_9FIRM</name>
<feature type="domain" description="Methyltransferase" evidence="1">
    <location>
        <begin position="80"/>
        <end position="174"/>
    </location>
</feature>
<dbReference type="PANTHER" id="PTHR43667">
    <property type="entry name" value="CYCLOPROPANE-FATTY-ACYL-PHOSPHOLIPID SYNTHASE"/>
    <property type="match status" value="1"/>
</dbReference>
<dbReference type="OrthoDB" id="5522265at2"/>
<keyword evidence="2" id="KW-0830">Ubiquinone</keyword>
<dbReference type="EMBL" id="CP036259">
    <property type="protein sequence ID" value="QDR82984.1"/>
    <property type="molecule type" value="Genomic_DNA"/>
</dbReference>
<dbReference type="CDD" id="cd02440">
    <property type="entry name" value="AdoMet_MTases"/>
    <property type="match status" value="1"/>
</dbReference>
<dbReference type="PANTHER" id="PTHR43667:SF2">
    <property type="entry name" value="FATTY ACID C-METHYL TRANSFERASE"/>
    <property type="match status" value="1"/>
</dbReference>
<dbReference type="GO" id="GO:0102208">
    <property type="term" value="F:2-polyprenyl-6-hydroxyphenol methylase activity"/>
    <property type="evidence" value="ECO:0007669"/>
    <property type="project" value="UniProtKB-EC"/>
</dbReference>
<keyword evidence="2" id="KW-0808">Transferase</keyword>
<dbReference type="KEGG" id="sted:SPTER_44370"/>
<keyword evidence="3" id="KW-1185">Reference proteome</keyword>
<accession>A0A517E050</accession>
<dbReference type="SUPFAM" id="SSF53335">
    <property type="entry name" value="S-adenosyl-L-methionine-dependent methyltransferases"/>
    <property type="match status" value="1"/>
</dbReference>
<dbReference type="Gene3D" id="3.40.50.150">
    <property type="entry name" value="Vaccinia Virus protein VP39"/>
    <property type="match status" value="1"/>
</dbReference>
<dbReference type="RefSeq" id="WP_144352312.1">
    <property type="nucleotide sequence ID" value="NZ_CP036259.1"/>
</dbReference>
<dbReference type="EC" id="2.1.1.222" evidence="2"/>
<gene>
    <name evidence="2" type="primary">ubiG_3</name>
    <name evidence="2" type="ORF">SPTER_44370</name>
</gene>
<reference evidence="2 3" key="1">
    <citation type="submission" date="2019-02" db="EMBL/GenBank/DDBJ databases">
        <title>Closed genome of Sporomusa termitida DSM 4440.</title>
        <authorList>
            <person name="Poehlein A."/>
            <person name="Daniel R."/>
        </authorList>
    </citation>
    <scope>NUCLEOTIDE SEQUENCE [LARGE SCALE GENOMIC DNA]</scope>
    <source>
        <strain evidence="2 3">DSM 4440</strain>
    </source>
</reference>
<dbReference type="InterPro" id="IPR050723">
    <property type="entry name" value="CFA/CMAS"/>
</dbReference>
<dbReference type="GO" id="GO:0032259">
    <property type="term" value="P:methylation"/>
    <property type="evidence" value="ECO:0007669"/>
    <property type="project" value="UniProtKB-KW"/>
</dbReference>
<dbReference type="Pfam" id="PF13649">
    <property type="entry name" value="Methyltransf_25"/>
    <property type="match status" value="1"/>
</dbReference>
<proteinExistence type="predicted"/>
<dbReference type="Proteomes" id="UP000320776">
    <property type="component" value="Chromosome"/>
</dbReference>
<organism evidence="2 3">
    <name type="scientific">Sporomusa termitida</name>
    <dbReference type="NCBI Taxonomy" id="2377"/>
    <lineage>
        <taxon>Bacteria</taxon>
        <taxon>Bacillati</taxon>
        <taxon>Bacillota</taxon>
        <taxon>Negativicutes</taxon>
        <taxon>Selenomonadales</taxon>
        <taxon>Sporomusaceae</taxon>
        <taxon>Sporomusa</taxon>
    </lineage>
</organism>
<protein>
    <submittedName>
        <fullName evidence="2">Ubiquinone biosynthesis O-methyltransferase</fullName>
        <ecNumber evidence="2">2.1.1.222</ecNumber>
    </submittedName>
</protein>
<evidence type="ECO:0000313" key="3">
    <source>
        <dbReference type="Proteomes" id="UP000320776"/>
    </source>
</evidence>